<evidence type="ECO:0000313" key="2">
    <source>
        <dbReference type="EMBL" id="CCO31579.1"/>
    </source>
</evidence>
<feature type="compositionally biased region" description="Basic and acidic residues" evidence="1">
    <location>
        <begin position="219"/>
        <end position="228"/>
    </location>
</feature>
<evidence type="ECO:0000256" key="1">
    <source>
        <dbReference type="SAM" id="MobiDB-lite"/>
    </source>
</evidence>
<evidence type="ECO:0000313" key="5">
    <source>
        <dbReference type="Proteomes" id="UP000059188"/>
    </source>
</evidence>
<evidence type="ECO:0000313" key="4">
    <source>
        <dbReference type="Proteomes" id="UP000012065"/>
    </source>
</evidence>
<feature type="compositionally biased region" description="Basic and acidic residues" evidence="1">
    <location>
        <begin position="192"/>
        <end position="208"/>
    </location>
</feature>
<evidence type="ECO:0000313" key="3">
    <source>
        <dbReference type="EMBL" id="CEL63550.1"/>
    </source>
</evidence>
<dbReference type="EMBL" id="LN679184">
    <property type="protein sequence ID" value="CEL63550.1"/>
    <property type="molecule type" value="Genomic_DNA"/>
</dbReference>
<feature type="region of interest" description="Disordered" evidence="1">
    <location>
        <begin position="28"/>
        <end position="53"/>
    </location>
</feature>
<feature type="compositionally biased region" description="Basic and acidic residues" evidence="1">
    <location>
        <begin position="174"/>
        <end position="185"/>
    </location>
</feature>
<sequence>MSPNNAEIAARDLQAIWELLFYGIQGVSRPKPGANGGHRGGTDAKATTATDGSQAEVNRLCAELLPKQSLLTAAKCTIKIGFTGRTTDFSSHCLTVINTQLRAADDPSVNSSNQGSAPPTNSPAPNKQDLPGDKQVNAISNLLSAMGQTKGNTVMRGPNGPSGPKPTPWKPKQAVKEAQHVKPDEQDGELDAEGKDKEISIDGGDGKVKGGVGLTTKDSGSKEKAKAA</sequence>
<feature type="region of interest" description="Disordered" evidence="1">
    <location>
        <begin position="105"/>
        <end position="133"/>
    </location>
</feature>
<keyword evidence="5" id="KW-1185">Reference proteome</keyword>
<reference evidence="2" key="1">
    <citation type="submission" date="2012-10" db="EMBL/GenBank/DDBJ databases">
        <authorList>
            <person name="Jelonek L."/>
        </authorList>
    </citation>
    <scope>NUCLEOTIDE SEQUENCE</scope>
    <source>
        <strain evidence="2">Isolate 7/3/14</strain>
    </source>
</reference>
<protein>
    <submittedName>
        <fullName evidence="2">Uncharacterized protein</fullName>
    </submittedName>
</protein>
<feature type="compositionally biased region" description="Low complexity" evidence="1">
    <location>
        <begin position="43"/>
        <end position="52"/>
    </location>
</feature>
<feature type="compositionally biased region" description="Polar residues" evidence="1">
    <location>
        <begin position="108"/>
        <end position="125"/>
    </location>
</feature>
<dbReference type="AlphaFoldDB" id="M5BWF3"/>
<name>M5BWF3_THACB</name>
<proteinExistence type="predicted"/>
<reference evidence="2 4" key="2">
    <citation type="journal article" date="2013" name="J. Biotechnol.">
        <title>Establishment and interpretation of the genome sequence of the phytopathogenic fungus Rhizoctonia solani AG1-IB isolate 7/3/14.</title>
        <authorList>
            <person name="Wibberg D.W."/>
            <person name="Jelonek L.J."/>
            <person name="Rupp O.R."/>
            <person name="Hennig M.H."/>
            <person name="Eikmeyer F.E."/>
            <person name="Goesmann A.G."/>
            <person name="Hartmann A.H."/>
            <person name="Borriss R.B."/>
            <person name="Grosch R.G."/>
            <person name="Puehler A.P."/>
            <person name="Schlueter A.S."/>
        </authorList>
    </citation>
    <scope>NUCLEOTIDE SEQUENCE [LARGE SCALE GENOMIC DNA]</scope>
    <source>
        <strain evidence="4">AG1-IB / isolate 7/3/14</strain>
        <strain evidence="2">Isolate 7/3/14</strain>
    </source>
</reference>
<dbReference type="HOGENOM" id="CLU_105981_0_0_1"/>
<accession>M5BWF3</accession>
<organism evidence="2 4">
    <name type="scientific">Thanatephorus cucumeris (strain AG1-IB / isolate 7/3/14)</name>
    <name type="common">Lettuce bottom rot fungus</name>
    <name type="synonym">Rhizoctonia solani</name>
    <dbReference type="NCBI Taxonomy" id="1108050"/>
    <lineage>
        <taxon>Eukaryota</taxon>
        <taxon>Fungi</taxon>
        <taxon>Dikarya</taxon>
        <taxon>Basidiomycota</taxon>
        <taxon>Agaricomycotina</taxon>
        <taxon>Agaricomycetes</taxon>
        <taxon>Cantharellales</taxon>
        <taxon>Ceratobasidiaceae</taxon>
        <taxon>Rhizoctonia</taxon>
        <taxon>Rhizoctonia solani AG-1</taxon>
    </lineage>
</organism>
<dbReference type="Proteomes" id="UP000012065">
    <property type="component" value="Unassembled WGS sequence"/>
</dbReference>
<feature type="region of interest" description="Disordered" evidence="1">
    <location>
        <begin position="149"/>
        <end position="228"/>
    </location>
</feature>
<gene>
    <name evidence="2" type="ORF">BN14_05625</name>
    <name evidence="3" type="ORF">RSOLAG1IB_10851</name>
</gene>
<reference evidence="3 5" key="3">
    <citation type="submission" date="2014-11" db="EMBL/GenBank/DDBJ databases">
        <authorList>
            <person name="Wibberg Daniel"/>
        </authorList>
    </citation>
    <scope>NUCLEOTIDE SEQUENCE [LARGE SCALE GENOMIC DNA]</scope>
    <source>
        <strain evidence="3">Rhizoctonia solani AG1-IB 7/3/14</strain>
    </source>
</reference>
<dbReference type="EMBL" id="CAOJ01008425">
    <property type="protein sequence ID" value="CCO31579.1"/>
    <property type="molecule type" value="Genomic_DNA"/>
</dbReference>
<dbReference type="Proteomes" id="UP000059188">
    <property type="component" value="Unassembled WGS sequence"/>
</dbReference>